<dbReference type="OrthoDB" id="5497289at2"/>
<gene>
    <name evidence="2" type="ORF">FA047_02540</name>
</gene>
<evidence type="ECO:0000313" key="3">
    <source>
        <dbReference type="Proteomes" id="UP000307244"/>
    </source>
</evidence>
<proteinExistence type="predicted"/>
<dbReference type="Pfam" id="PF10137">
    <property type="entry name" value="CAP12-PCTIR_TIR"/>
    <property type="match status" value="1"/>
</dbReference>
<dbReference type="AlphaFoldDB" id="A0A4U1CNH2"/>
<sequence length="203" mass="22199">MLTFFNTKSLLSQGKGSSKDKIDLLIEKINANKYEIPVITKEVAVIAPKLFVVYGHDETSRDQLELVLSKLNIQPFILAKSGGGGLTIIEALEQHVGKDGSAQAGIVLLTPDDMGFAKKDGDQAMKERARQNVILEMGMLISRLGRQNTIILVKGKLERPSDTDGIMYHAFNSHVKEVGSALVDRLEGSGFLIDHKKALDALK</sequence>
<dbReference type="Proteomes" id="UP000307244">
    <property type="component" value="Unassembled WGS sequence"/>
</dbReference>
<evidence type="ECO:0000259" key="1">
    <source>
        <dbReference type="Pfam" id="PF10137"/>
    </source>
</evidence>
<dbReference type="EMBL" id="SWBQ01000001">
    <property type="protein sequence ID" value="TKC08993.1"/>
    <property type="molecule type" value="Genomic_DNA"/>
</dbReference>
<dbReference type="InterPro" id="IPR019302">
    <property type="entry name" value="CAP12/PCTIR_TIR_dom"/>
</dbReference>
<evidence type="ECO:0000313" key="2">
    <source>
        <dbReference type="EMBL" id="TKC08993.1"/>
    </source>
</evidence>
<organism evidence="2 3">
    <name type="scientific">Pedobacter frigoris</name>
    <dbReference type="NCBI Taxonomy" id="2571272"/>
    <lineage>
        <taxon>Bacteria</taxon>
        <taxon>Pseudomonadati</taxon>
        <taxon>Bacteroidota</taxon>
        <taxon>Sphingobacteriia</taxon>
        <taxon>Sphingobacteriales</taxon>
        <taxon>Sphingobacteriaceae</taxon>
        <taxon>Pedobacter</taxon>
    </lineage>
</organism>
<dbReference type="GO" id="GO:0050135">
    <property type="term" value="F:NADP+ nucleosidase activity"/>
    <property type="evidence" value="ECO:0007669"/>
    <property type="project" value="InterPro"/>
</dbReference>
<comment type="caution">
    <text evidence="2">The sequence shown here is derived from an EMBL/GenBank/DDBJ whole genome shotgun (WGS) entry which is preliminary data.</text>
</comment>
<protein>
    <recommendedName>
        <fullName evidence="1">CD-NTase-associated protein 12/Pycsar effector protein TIR domain-containing protein</fullName>
    </recommendedName>
</protein>
<feature type="domain" description="CD-NTase-associated protein 12/Pycsar effector protein TIR" evidence="1">
    <location>
        <begin position="49"/>
        <end position="172"/>
    </location>
</feature>
<accession>A0A4U1CNH2</accession>
<reference evidence="2 3" key="1">
    <citation type="submission" date="2019-04" db="EMBL/GenBank/DDBJ databases">
        <title>Pedobacter sp. RP-3-15 sp. nov., isolated from Arctic soil.</title>
        <authorList>
            <person name="Dahal R.H."/>
            <person name="Kim D.-U."/>
        </authorList>
    </citation>
    <scope>NUCLEOTIDE SEQUENCE [LARGE SCALE GENOMIC DNA]</scope>
    <source>
        <strain evidence="2 3">RP-3-15</strain>
    </source>
</reference>
<keyword evidence="3" id="KW-1185">Reference proteome</keyword>
<name>A0A4U1CNH2_9SPHI</name>